<keyword evidence="5" id="KW-0297">G-protein coupled receptor</keyword>
<organism evidence="13 14">
    <name type="scientific">Rotaria socialis</name>
    <dbReference type="NCBI Taxonomy" id="392032"/>
    <lineage>
        <taxon>Eukaryota</taxon>
        <taxon>Metazoa</taxon>
        <taxon>Spiralia</taxon>
        <taxon>Gnathifera</taxon>
        <taxon>Rotifera</taxon>
        <taxon>Eurotatoria</taxon>
        <taxon>Bdelloidea</taxon>
        <taxon>Philodinida</taxon>
        <taxon>Philodinidae</taxon>
        <taxon>Rotaria</taxon>
    </lineage>
</organism>
<keyword evidence="4 11" id="KW-1133">Transmembrane helix</keyword>
<evidence type="ECO:0000256" key="2">
    <source>
        <dbReference type="ARBA" id="ARBA00022475"/>
    </source>
</evidence>
<evidence type="ECO:0000256" key="11">
    <source>
        <dbReference type="SAM" id="Phobius"/>
    </source>
</evidence>
<feature type="domain" description="G-protein coupled receptors family 1 profile" evidence="12">
    <location>
        <begin position="237"/>
        <end position="305"/>
    </location>
</feature>
<protein>
    <recommendedName>
        <fullName evidence="12">G-protein coupled receptors family 1 profile domain-containing protein</fullName>
    </recommendedName>
</protein>
<dbReference type="GO" id="GO:0004993">
    <property type="term" value="F:G protein-coupled serotonin receptor activity"/>
    <property type="evidence" value="ECO:0007669"/>
    <property type="project" value="UniProtKB-ARBA"/>
</dbReference>
<evidence type="ECO:0000313" key="14">
    <source>
        <dbReference type="Proteomes" id="UP000663848"/>
    </source>
</evidence>
<feature type="transmembrane region" description="Helical" evidence="11">
    <location>
        <begin position="287"/>
        <end position="308"/>
    </location>
</feature>
<feature type="region of interest" description="Disordered" evidence="10">
    <location>
        <begin position="175"/>
        <end position="211"/>
    </location>
</feature>
<sequence>NGSEGLTLSNRENEGDNLFPLINKNLHQTSQSLNELTQLSIKHNKQFYKKNNSQYIIPLTPRARATTNPSLMQKVLANNTAYPYLHRQKQSLPEPTRINRRVKSSRVIHTSASTLSIDNIKQQHRITSASSAPSSRSLSIVRRCLSRNESLNEMNSNQKSSWCCSCWFSSLSTSNSYPSKTKPMFNSTPSHSLTNDDDDDEKLSSNDTNNRTPLYTPVQSTHLTCRSVRNTGTPSDVHRRERIRFMKEQKTAKTLAVVVGGFILLWLPFFIMYVIPPEKHVFNNQTVTLITWLGYFNSVINPFIYAYCSKQFRTAFWNITFGIFIKKSSALLPISKKNKQLHQNNTNA</sequence>
<evidence type="ECO:0000256" key="10">
    <source>
        <dbReference type="SAM" id="MobiDB-lite"/>
    </source>
</evidence>
<keyword evidence="7" id="KW-1015">Disulfide bond</keyword>
<evidence type="ECO:0000256" key="9">
    <source>
        <dbReference type="ARBA" id="ARBA00023224"/>
    </source>
</evidence>
<dbReference type="GO" id="GO:0005886">
    <property type="term" value="C:plasma membrane"/>
    <property type="evidence" value="ECO:0007669"/>
    <property type="project" value="UniProtKB-SubCell"/>
</dbReference>
<feature type="non-terminal residue" evidence="13">
    <location>
        <position position="1"/>
    </location>
</feature>
<name>A0A821NI35_9BILA</name>
<keyword evidence="9" id="KW-0807">Transducer</keyword>
<reference evidence="13" key="1">
    <citation type="submission" date="2021-02" db="EMBL/GenBank/DDBJ databases">
        <authorList>
            <person name="Nowell W R."/>
        </authorList>
    </citation>
    <scope>NUCLEOTIDE SEQUENCE</scope>
</reference>
<keyword evidence="2" id="KW-1003">Cell membrane</keyword>
<evidence type="ECO:0000259" key="12">
    <source>
        <dbReference type="PROSITE" id="PS50262"/>
    </source>
</evidence>
<evidence type="ECO:0000256" key="6">
    <source>
        <dbReference type="ARBA" id="ARBA00023136"/>
    </source>
</evidence>
<dbReference type="InterPro" id="IPR000276">
    <property type="entry name" value="GPCR_Rhodpsn"/>
</dbReference>
<dbReference type="PANTHER" id="PTHR24248">
    <property type="entry name" value="ADRENERGIC RECEPTOR-RELATED G-PROTEIN COUPLED RECEPTOR"/>
    <property type="match status" value="1"/>
</dbReference>
<feature type="transmembrane region" description="Helical" evidence="11">
    <location>
        <begin position="254"/>
        <end position="275"/>
    </location>
</feature>
<evidence type="ECO:0000256" key="8">
    <source>
        <dbReference type="ARBA" id="ARBA00023170"/>
    </source>
</evidence>
<dbReference type="PANTHER" id="PTHR24248:SF199">
    <property type="entry name" value="IP13425P-RELATED"/>
    <property type="match status" value="1"/>
</dbReference>
<dbReference type="Pfam" id="PF00001">
    <property type="entry name" value="7tm_1"/>
    <property type="match status" value="1"/>
</dbReference>
<evidence type="ECO:0000256" key="7">
    <source>
        <dbReference type="ARBA" id="ARBA00023157"/>
    </source>
</evidence>
<evidence type="ECO:0000256" key="4">
    <source>
        <dbReference type="ARBA" id="ARBA00022989"/>
    </source>
</evidence>
<dbReference type="SUPFAM" id="SSF81321">
    <property type="entry name" value="Family A G protein-coupled receptor-like"/>
    <property type="match status" value="1"/>
</dbReference>
<feature type="compositionally biased region" description="Polar residues" evidence="10">
    <location>
        <begin position="184"/>
        <end position="193"/>
    </location>
</feature>
<dbReference type="PROSITE" id="PS50262">
    <property type="entry name" value="G_PROTEIN_RECEP_F1_2"/>
    <property type="match status" value="1"/>
</dbReference>
<dbReference type="GO" id="GO:0071880">
    <property type="term" value="P:adenylate cyclase-activating adrenergic receptor signaling pathway"/>
    <property type="evidence" value="ECO:0007669"/>
    <property type="project" value="TreeGrafter"/>
</dbReference>
<dbReference type="AlphaFoldDB" id="A0A821NI35"/>
<keyword evidence="6 11" id="KW-0472">Membrane</keyword>
<accession>A0A821NI35</accession>
<dbReference type="EMBL" id="CAJOBR010004566">
    <property type="protein sequence ID" value="CAF4786711.1"/>
    <property type="molecule type" value="Genomic_DNA"/>
</dbReference>
<proteinExistence type="predicted"/>
<dbReference type="GO" id="GO:0043410">
    <property type="term" value="P:positive regulation of MAPK cascade"/>
    <property type="evidence" value="ECO:0007669"/>
    <property type="project" value="TreeGrafter"/>
</dbReference>
<comment type="subcellular location">
    <subcellularLocation>
        <location evidence="1">Cell membrane</location>
        <topology evidence="1">Multi-pass membrane protein</topology>
    </subcellularLocation>
</comment>
<dbReference type="Proteomes" id="UP000663848">
    <property type="component" value="Unassembled WGS sequence"/>
</dbReference>
<evidence type="ECO:0000256" key="3">
    <source>
        <dbReference type="ARBA" id="ARBA00022692"/>
    </source>
</evidence>
<comment type="caution">
    <text evidence="13">The sequence shown here is derived from an EMBL/GenBank/DDBJ whole genome shotgun (WGS) entry which is preliminary data.</text>
</comment>
<dbReference type="PRINTS" id="PR00237">
    <property type="entry name" value="GPCRRHODOPSN"/>
</dbReference>
<keyword evidence="3 11" id="KW-0812">Transmembrane</keyword>
<dbReference type="Gene3D" id="1.20.1070.10">
    <property type="entry name" value="Rhodopsin 7-helix transmembrane proteins"/>
    <property type="match status" value="1"/>
</dbReference>
<gene>
    <name evidence="13" type="ORF">QYT958_LOCUS23034</name>
</gene>
<dbReference type="InterPro" id="IPR017452">
    <property type="entry name" value="GPCR_Rhodpsn_7TM"/>
</dbReference>
<keyword evidence="8" id="KW-0675">Receptor</keyword>
<evidence type="ECO:0000256" key="1">
    <source>
        <dbReference type="ARBA" id="ARBA00004651"/>
    </source>
</evidence>
<evidence type="ECO:0000313" key="13">
    <source>
        <dbReference type="EMBL" id="CAF4786711.1"/>
    </source>
</evidence>
<evidence type="ECO:0000256" key="5">
    <source>
        <dbReference type="ARBA" id="ARBA00023040"/>
    </source>
</evidence>